<keyword evidence="3" id="KW-1185">Reference proteome</keyword>
<gene>
    <name evidence="2" type="ORF">EHSB41UT_02724</name>
</gene>
<dbReference type="PROSITE" id="PS51257">
    <property type="entry name" value="PROKAR_LIPOPROTEIN"/>
    <property type="match status" value="1"/>
</dbReference>
<organism evidence="2 3">
    <name type="scientific">Parendozoicomonas haliclonae</name>
    <dbReference type="NCBI Taxonomy" id="1960125"/>
    <lineage>
        <taxon>Bacteria</taxon>
        <taxon>Pseudomonadati</taxon>
        <taxon>Pseudomonadota</taxon>
        <taxon>Gammaproteobacteria</taxon>
        <taxon>Oceanospirillales</taxon>
        <taxon>Endozoicomonadaceae</taxon>
        <taxon>Parendozoicomonas</taxon>
    </lineage>
</organism>
<sequence>MNNTLKIAAIAAFSTLLAACTTQSPTVSEIDPSLSLSDRAYSIKTQQACEAESGTWRKVGRLQAFACVLPTADAGKACTDSSECQVGCIVEEHVEPGTKVVGQCMSSTHRFGCNTMVTNGVVEGTLCID</sequence>
<accession>A0A1X7ALE8</accession>
<dbReference type="EMBL" id="FWPT01000006">
    <property type="protein sequence ID" value="SMA48397.1"/>
    <property type="molecule type" value="Genomic_DNA"/>
</dbReference>
<dbReference type="Proteomes" id="UP000196573">
    <property type="component" value="Unassembled WGS sequence"/>
</dbReference>
<dbReference type="AlphaFoldDB" id="A0A1X7ALE8"/>
<feature type="signal peptide" evidence="1">
    <location>
        <begin position="1"/>
        <end position="18"/>
    </location>
</feature>
<keyword evidence="1" id="KW-0732">Signal</keyword>
<reference evidence="2 3" key="1">
    <citation type="submission" date="2017-03" db="EMBL/GenBank/DDBJ databases">
        <authorList>
            <person name="Afonso C.L."/>
            <person name="Miller P.J."/>
            <person name="Scott M.A."/>
            <person name="Spackman E."/>
            <person name="Goraichik I."/>
            <person name="Dimitrov K.M."/>
            <person name="Suarez D.L."/>
            <person name="Swayne D.E."/>
        </authorList>
    </citation>
    <scope>NUCLEOTIDE SEQUENCE [LARGE SCALE GENOMIC DNA]</scope>
    <source>
        <strain evidence="2">SB41UT1</strain>
    </source>
</reference>
<evidence type="ECO:0000256" key="1">
    <source>
        <dbReference type="SAM" id="SignalP"/>
    </source>
</evidence>
<dbReference type="OrthoDB" id="8592692at2"/>
<evidence type="ECO:0008006" key="4">
    <source>
        <dbReference type="Google" id="ProtNLM"/>
    </source>
</evidence>
<name>A0A1X7ALE8_9GAMM</name>
<evidence type="ECO:0000313" key="2">
    <source>
        <dbReference type="EMBL" id="SMA48397.1"/>
    </source>
</evidence>
<feature type="chain" id="PRO_5012214212" description="Secreted protein" evidence="1">
    <location>
        <begin position="19"/>
        <end position="129"/>
    </location>
</feature>
<protein>
    <recommendedName>
        <fullName evidence="4">Secreted protein</fullName>
    </recommendedName>
</protein>
<proteinExistence type="predicted"/>
<dbReference type="RefSeq" id="WP_087110787.1">
    <property type="nucleotide sequence ID" value="NZ_CBCSCN010000006.1"/>
</dbReference>
<evidence type="ECO:0000313" key="3">
    <source>
        <dbReference type="Proteomes" id="UP000196573"/>
    </source>
</evidence>